<accession>A0ABQ4KHC2</accession>
<proteinExistence type="predicted"/>
<protein>
    <recommendedName>
        <fullName evidence="3">Phosphoglycolate phosphatase</fullName>
    </recommendedName>
</protein>
<name>A0ABQ4KHC2_9BACI</name>
<dbReference type="Gene3D" id="3.40.50.1000">
    <property type="entry name" value="HAD superfamily/HAD-like"/>
    <property type="match status" value="1"/>
</dbReference>
<dbReference type="EMBL" id="BORB01000011">
    <property type="protein sequence ID" value="GIN57357.1"/>
    <property type="molecule type" value="Genomic_DNA"/>
</dbReference>
<evidence type="ECO:0000313" key="2">
    <source>
        <dbReference type="Proteomes" id="UP000679950"/>
    </source>
</evidence>
<dbReference type="Proteomes" id="UP000679950">
    <property type="component" value="Unassembled WGS sequence"/>
</dbReference>
<keyword evidence="2" id="KW-1185">Reference proteome</keyword>
<dbReference type="InterPro" id="IPR023214">
    <property type="entry name" value="HAD_sf"/>
</dbReference>
<evidence type="ECO:0008006" key="3">
    <source>
        <dbReference type="Google" id="ProtNLM"/>
    </source>
</evidence>
<organism evidence="1 2">
    <name type="scientific">Lederbergia ruris</name>
    <dbReference type="NCBI Taxonomy" id="217495"/>
    <lineage>
        <taxon>Bacteria</taxon>
        <taxon>Bacillati</taxon>
        <taxon>Bacillota</taxon>
        <taxon>Bacilli</taxon>
        <taxon>Bacillales</taxon>
        <taxon>Bacillaceae</taxon>
        <taxon>Lederbergia</taxon>
    </lineage>
</organism>
<dbReference type="InterPro" id="IPR036412">
    <property type="entry name" value="HAD-like_sf"/>
</dbReference>
<gene>
    <name evidence="1" type="ORF">J8TS2_16760</name>
</gene>
<comment type="caution">
    <text evidence="1">The sequence shown here is derived from an EMBL/GenBank/DDBJ whole genome shotgun (WGS) entry which is preliminary data.</text>
</comment>
<dbReference type="SUPFAM" id="SSF56784">
    <property type="entry name" value="HAD-like"/>
    <property type="match status" value="1"/>
</dbReference>
<sequence>MQCAKSAGVKFALALWGSKTVERFESADYILKEPKDILTLVRN</sequence>
<reference evidence="1 2" key="1">
    <citation type="submission" date="2021-03" db="EMBL/GenBank/DDBJ databases">
        <title>Antimicrobial resistance genes in bacteria isolated from Japanese honey, and their potential for conferring macrolide and lincosamide resistance in the American foulbrood pathogen Paenibacillus larvae.</title>
        <authorList>
            <person name="Okamoto M."/>
            <person name="Kumagai M."/>
            <person name="Kanamori H."/>
            <person name="Takamatsu D."/>
        </authorList>
    </citation>
    <scope>NUCLEOTIDE SEQUENCE [LARGE SCALE GENOMIC DNA]</scope>
    <source>
        <strain evidence="1 2">J8TS2</strain>
    </source>
</reference>
<evidence type="ECO:0000313" key="1">
    <source>
        <dbReference type="EMBL" id="GIN57357.1"/>
    </source>
</evidence>